<name>A0A364Y1T0_9BACT</name>
<feature type="domain" description="KTSC" evidence="1">
    <location>
        <begin position="7"/>
        <end position="63"/>
    </location>
</feature>
<evidence type="ECO:0000259" key="1">
    <source>
        <dbReference type="Pfam" id="PF13619"/>
    </source>
</evidence>
<accession>A0A364Y1T0</accession>
<reference evidence="2 3" key="1">
    <citation type="submission" date="2018-06" db="EMBL/GenBank/DDBJ databases">
        <title>Chryseolinea flavus sp. nov., a member of the phylum Bacteroidetes isolated from soil.</title>
        <authorList>
            <person name="Li Y."/>
            <person name="Wang J."/>
        </authorList>
    </citation>
    <scope>NUCLEOTIDE SEQUENCE [LARGE SCALE GENOMIC DNA]</scope>
    <source>
        <strain evidence="2 3">SDU1-6</strain>
    </source>
</reference>
<proteinExistence type="predicted"/>
<sequence length="69" mass="8223">MVRRPVDSSMATSIGYDPESATLEIEFRSGEIWQYYGVQENVFYEMKSVSIGKYFQLMIKNKYKEKRIR</sequence>
<dbReference type="Pfam" id="PF13619">
    <property type="entry name" value="KTSC"/>
    <property type="match status" value="1"/>
</dbReference>
<comment type="caution">
    <text evidence="2">The sequence shown here is derived from an EMBL/GenBank/DDBJ whole genome shotgun (WGS) entry which is preliminary data.</text>
</comment>
<dbReference type="Proteomes" id="UP000251889">
    <property type="component" value="Unassembled WGS sequence"/>
</dbReference>
<protein>
    <submittedName>
        <fullName evidence="2">KTSC domain-containing protein</fullName>
    </submittedName>
</protein>
<dbReference type="EMBL" id="QMFY01000006">
    <property type="protein sequence ID" value="RAW00590.1"/>
    <property type="molecule type" value="Genomic_DNA"/>
</dbReference>
<gene>
    <name evidence="2" type="ORF">DQQ10_13420</name>
</gene>
<keyword evidence="3" id="KW-1185">Reference proteome</keyword>
<organism evidence="2 3">
    <name type="scientific">Pseudochryseolinea flava</name>
    <dbReference type="NCBI Taxonomy" id="2059302"/>
    <lineage>
        <taxon>Bacteria</taxon>
        <taxon>Pseudomonadati</taxon>
        <taxon>Bacteroidota</taxon>
        <taxon>Cytophagia</taxon>
        <taxon>Cytophagales</taxon>
        <taxon>Fulvivirgaceae</taxon>
        <taxon>Pseudochryseolinea</taxon>
    </lineage>
</organism>
<dbReference type="InterPro" id="IPR025309">
    <property type="entry name" value="KTSC_dom"/>
</dbReference>
<dbReference type="OrthoDB" id="8450910at2"/>
<evidence type="ECO:0000313" key="3">
    <source>
        <dbReference type="Proteomes" id="UP000251889"/>
    </source>
</evidence>
<evidence type="ECO:0000313" key="2">
    <source>
        <dbReference type="EMBL" id="RAW00590.1"/>
    </source>
</evidence>
<dbReference type="RefSeq" id="WP_112747390.1">
    <property type="nucleotide sequence ID" value="NZ_QMFY01000006.1"/>
</dbReference>
<dbReference type="AlphaFoldDB" id="A0A364Y1T0"/>